<reference evidence="1 2" key="1">
    <citation type="submission" date="2024-01" db="EMBL/GenBank/DDBJ databases">
        <title>The genomes of 5 underutilized Papilionoideae crops provide insights into root nodulation and disease resistanc.</title>
        <authorList>
            <person name="Jiang F."/>
        </authorList>
    </citation>
    <scope>NUCLEOTIDE SEQUENCE [LARGE SCALE GENOMIC DNA]</scope>
    <source>
        <strain evidence="1">LVBAO_FW01</strain>
        <tissue evidence="1">Leaves</tissue>
    </source>
</reference>
<name>A0AAN9KVK8_CANGL</name>
<dbReference type="EMBL" id="JAYMYQ010000006">
    <property type="protein sequence ID" value="KAK7323831.1"/>
    <property type="molecule type" value="Genomic_DNA"/>
</dbReference>
<organism evidence="1 2">
    <name type="scientific">Canavalia gladiata</name>
    <name type="common">Sword bean</name>
    <name type="synonym">Dolichos gladiatus</name>
    <dbReference type="NCBI Taxonomy" id="3824"/>
    <lineage>
        <taxon>Eukaryota</taxon>
        <taxon>Viridiplantae</taxon>
        <taxon>Streptophyta</taxon>
        <taxon>Embryophyta</taxon>
        <taxon>Tracheophyta</taxon>
        <taxon>Spermatophyta</taxon>
        <taxon>Magnoliopsida</taxon>
        <taxon>eudicotyledons</taxon>
        <taxon>Gunneridae</taxon>
        <taxon>Pentapetalae</taxon>
        <taxon>rosids</taxon>
        <taxon>fabids</taxon>
        <taxon>Fabales</taxon>
        <taxon>Fabaceae</taxon>
        <taxon>Papilionoideae</taxon>
        <taxon>50 kb inversion clade</taxon>
        <taxon>NPAAA clade</taxon>
        <taxon>indigoferoid/millettioid clade</taxon>
        <taxon>Phaseoleae</taxon>
        <taxon>Canavalia</taxon>
    </lineage>
</organism>
<evidence type="ECO:0000313" key="1">
    <source>
        <dbReference type="EMBL" id="KAK7323831.1"/>
    </source>
</evidence>
<keyword evidence="2" id="KW-1185">Reference proteome</keyword>
<protein>
    <submittedName>
        <fullName evidence="1">Uncharacterized protein</fullName>
    </submittedName>
</protein>
<evidence type="ECO:0000313" key="2">
    <source>
        <dbReference type="Proteomes" id="UP001367508"/>
    </source>
</evidence>
<accession>A0AAN9KVK8</accession>
<dbReference type="Proteomes" id="UP001367508">
    <property type="component" value="Unassembled WGS sequence"/>
</dbReference>
<sequence>MGKGTELSHLGFEEGFMEFEGLKRQSLGSIAPLETIRLNFKLETTPWFAWACMRVRMACTCSYSQRRLAEDAPSNRDQLAWVVAPHGLENCMVHVRLCVDKGLRRTSHTRLSVAICPRSSIQMHACMGIEEMETQAFVSHESIPASSYFPSCMLASFQRLS</sequence>
<gene>
    <name evidence="1" type="ORF">VNO77_27327</name>
</gene>
<proteinExistence type="predicted"/>
<dbReference type="AlphaFoldDB" id="A0AAN9KVK8"/>
<comment type="caution">
    <text evidence="1">The sequence shown here is derived from an EMBL/GenBank/DDBJ whole genome shotgun (WGS) entry which is preliminary data.</text>
</comment>